<dbReference type="RefSeq" id="WP_379508891.1">
    <property type="nucleotide sequence ID" value="NZ_JBHRTQ010000004.1"/>
</dbReference>
<proteinExistence type="predicted"/>
<keyword evidence="2" id="KW-1185">Reference proteome</keyword>
<accession>A0ABV7ILE9</accession>
<reference evidence="2" key="1">
    <citation type="journal article" date="2019" name="Int. J. Syst. Evol. Microbiol.">
        <title>The Global Catalogue of Microorganisms (GCM) 10K type strain sequencing project: providing services to taxonomists for standard genome sequencing and annotation.</title>
        <authorList>
            <consortium name="The Broad Institute Genomics Platform"/>
            <consortium name="The Broad Institute Genome Sequencing Center for Infectious Disease"/>
            <person name="Wu L."/>
            <person name="Ma J."/>
        </authorList>
    </citation>
    <scope>NUCLEOTIDE SEQUENCE [LARGE SCALE GENOMIC DNA]</scope>
    <source>
        <strain evidence="2">KCTC 42984</strain>
    </source>
</reference>
<dbReference type="Pfam" id="PF13469">
    <property type="entry name" value="Sulfotransfer_3"/>
    <property type="match status" value="1"/>
</dbReference>
<evidence type="ECO:0000313" key="1">
    <source>
        <dbReference type="EMBL" id="MFC3173509.1"/>
    </source>
</evidence>
<name>A0ABV7ILE9_9SPHN</name>
<sequence length="301" mass="32918">MAALAKVVYISGSGRSGSTMLERIFHSAPGVAALGELHGLWRLDPCAITCSCGSPFASDKHWQRIVDAAGFGPKTLAELRFLEATVCRTGYLARRRFSLDALRADPAVKRFLHLQFRLFEAISDMTGAAVLVDSSKAGPRAWLLACDERVGLVHLHRDPRDVILSWRSEKFDPGLGRAMKRMALGAAALDWWKVDRLAARLARQREVTGVDYRALCADPRGQVARLQVALGLAGLAPPQWLDGQSLRQGADYHSLNGNPDRFARGPLVIAAREPGWARVGRAERPAIRGLAALVEAGARRW</sequence>
<organism evidence="1 2">
    <name type="scientific">Novosphingobium bradum</name>
    <dbReference type="NCBI Taxonomy" id="1737444"/>
    <lineage>
        <taxon>Bacteria</taxon>
        <taxon>Pseudomonadati</taxon>
        <taxon>Pseudomonadota</taxon>
        <taxon>Alphaproteobacteria</taxon>
        <taxon>Sphingomonadales</taxon>
        <taxon>Sphingomonadaceae</taxon>
        <taxon>Novosphingobium</taxon>
    </lineage>
</organism>
<dbReference type="Proteomes" id="UP001595604">
    <property type="component" value="Unassembled WGS sequence"/>
</dbReference>
<dbReference type="SUPFAM" id="SSF52540">
    <property type="entry name" value="P-loop containing nucleoside triphosphate hydrolases"/>
    <property type="match status" value="1"/>
</dbReference>
<dbReference type="EMBL" id="JBHRTQ010000004">
    <property type="protein sequence ID" value="MFC3173509.1"/>
    <property type="molecule type" value="Genomic_DNA"/>
</dbReference>
<dbReference type="Gene3D" id="3.40.50.300">
    <property type="entry name" value="P-loop containing nucleotide triphosphate hydrolases"/>
    <property type="match status" value="1"/>
</dbReference>
<protein>
    <submittedName>
        <fullName evidence="1">Sulfotransferase</fullName>
    </submittedName>
</protein>
<evidence type="ECO:0000313" key="2">
    <source>
        <dbReference type="Proteomes" id="UP001595604"/>
    </source>
</evidence>
<gene>
    <name evidence="1" type="ORF">ACFOD9_04515</name>
</gene>
<dbReference type="InterPro" id="IPR027417">
    <property type="entry name" value="P-loop_NTPase"/>
</dbReference>
<comment type="caution">
    <text evidence="1">The sequence shown here is derived from an EMBL/GenBank/DDBJ whole genome shotgun (WGS) entry which is preliminary data.</text>
</comment>